<sequence>MESGKEVKKRVQAGRNGWRKVSGVLCDRKISARIKGKVHRTVVRPAMLYGLETVSLKKRQESELEVAELKMLRSVGGTRFINCNGGSIELSLFMETQLGSVIHTCFKESIIVPVPKKTHPASLNDFRTVALTSVVMKCLERLVRDFIISSLPNILDPLQFAYRPNRSTDDASSHLLHTSLTHLDTRKGNYVKMPFVNYSSVFNTIIPSTLITKLQHLGLSPSLCQWITNFLTSRPQAVRMGRHVSVSLILSTGAPRVVF</sequence>
<dbReference type="PANTHER" id="PTHR47510">
    <property type="entry name" value="REVERSE TRANSCRIPTASE DOMAIN-CONTAINING PROTEIN"/>
    <property type="match status" value="1"/>
</dbReference>
<dbReference type="SUPFAM" id="SSF56672">
    <property type="entry name" value="DNA/RNA polymerases"/>
    <property type="match status" value="1"/>
</dbReference>
<evidence type="ECO:0000259" key="1">
    <source>
        <dbReference type="Pfam" id="PF00078"/>
    </source>
</evidence>
<proteinExistence type="predicted"/>
<evidence type="ECO:0000313" key="2">
    <source>
        <dbReference type="EMBL" id="KAK3515999.1"/>
    </source>
</evidence>
<feature type="domain" description="Reverse transcriptase" evidence="1">
    <location>
        <begin position="114"/>
        <end position="237"/>
    </location>
</feature>
<evidence type="ECO:0000313" key="3">
    <source>
        <dbReference type="Proteomes" id="UP001274896"/>
    </source>
</evidence>
<dbReference type="AlphaFoldDB" id="A0AAE0URA5"/>
<name>A0AAE0URA5_9TELE</name>
<dbReference type="InterPro" id="IPR043502">
    <property type="entry name" value="DNA/RNA_pol_sf"/>
</dbReference>
<dbReference type="Proteomes" id="UP001274896">
    <property type="component" value="Unassembled WGS sequence"/>
</dbReference>
<comment type="caution">
    <text evidence="2">The sequence shown here is derived from an EMBL/GenBank/DDBJ whole genome shotgun (WGS) entry which is preliminary data.</text>
</comment>
<gene>
    <name evidence="2" type="ORF">QTP70_000710</name>
</gene>
<organism evidence="2 3">
    <name type="scientific">Hemibagrus guttatus</name>
    <dbReference type="NCBI Taxonomy" id="175788"/>
    <lineage>
        <taxon>Eukaryota</taxon>
        <taxon>Metazoa</taxon>
        <taxon>Chordata</taxon>
        <taxon>Craniata</taxon>
        <taxon>Vertebrata</taxon>
        <taxon>Euteleostomi</taxon>
        <taxon>Actinopterygii</taxon>
        <taxon>Neopterygii</taxon>
        <taxon>Teleostei</taxon>
        <taxon>Ostariophysi</taxon>
        <taxon>Siluriformes</taxon>
        <taxon>Bagridae</taxon>
        <taxon>Hemibagrus</taxon>
    </lineage>
</organism>
<protein>
    <recommendedName>
        <fullName evidence="1">Reverse transcriptase domain-containing protein</fullName>
    </recommendedName>
</protein>
<dbReference type="EMBL" id="JAUCMX010000019">
    <property type="protein sequence ID" value="KAK3515999.1"/>
    <property type="molecule type" value="Genomic_DNA"/>
</dbReference>
<dbReference type="PANTHER" id="PTHR47510:SF3">
    <property type="entry name" value="ENDO_EXONUCLEASE_PHOSPHATASE DOMAIN-CONTAINING PROTEIN"/>
    <property type="match status" value="1"/>
</dbReference>
<keyword evidence="3" id="KW-1185">Reference proteome</keyword>
<reference evidence="2" key="1">
    <citation type="submission" date="2023-06" db="EMBL/GenBank/DDBJ databases">
        <title>Male Hemibagrus guttatus genome.</title>
        <authorList>
            <person name="Bian C."/>
        </authorList>
    </citation>
    <scope>NUCLEOTIDE SEQUENCE</scope>
    <source>
        <strain evidence="2">Male_cb2023</strain>
        <tissue evidence="2">Muscle</tissue>
    </source>
</reference>
<accession>A0AAE0URA5</accession>
<dbReference type="Pfam" id="PF00078">
    <property type="entry name" value="RVT_1"/>
    <property type="match status" value="1"/>
</dbReference>
<dbReference type="InterPro" id="IPR000477">
    <property type="entry name" value="RT_dom"/>
</dbReference>